<evidence type="ECO:0000313" key="2">
    <source>
        <dbReference type="EMBL" id="CAE0373948.1"/>
    </source>
</evidence>
<dbReference type="PANTHER" id="PTHR37028:SF4">
    <property type="entry name" value="ALMS MOTIF DOMAIN-CONTAINING PROTEIN"/>
    <property type="match status" value="1"/>
</dbReference>
<feature type="region of interest" description="Disordered" evidence="1">
    <location>
        <begin position="379"/>
        <end position="405"/>
    </location>
</feature>
<dbReference type="AlphaFoldDB" id="A0A7S3K3P5"/>
<name>A0A7S3K3P5_9STRA</name>
<dbReference type="PANTHER" id="PTHR37028">
    <property type="entry name" value="UNNAMED PRODUCT-RELATED"/>
    <property type="match status" value="1"/>
</dbReference>
<dbReference type="EMBL" id="HBIJ01022560">
    <property type="protein sequence ID" value="CAE0373948.1"/>
    <property type="molecule type" value="Transcribed_RNA"/>
</dbReference>
<gene>
    <name evidence="2" type="ORF">ALAG00032_LOCUS14751</name>
</gene>
<accession>A0A7S3K3P5</accession>
<organism evidence="2">
    <name type="scientific">Aureoumbra lagunensis</name>
    <dbReference type="NCBI Taxonomy" id="44058"/>
    <lineage>
        <taxon>Eukaryota</taxon>
        <taxon>Sar</taxon>
        <taxon>Stramenopiles</taxon>
        <taxon>Ochrophyta</taxon>
        <taxon>Pelagophyceae</taxon>
        <taxon>Pelagomonadales</taxon>
        <taxon>Aureoumbra</taxon>
    </lineage>
</organism>
<feature type="region of interest" description="Disordered" evidence="1">
    <location>
        <begin position="101"/>
        <end position="143"/>
    </location>
</feature>
<proteinExistence type="predicted"/>
<protein>
    <submittedName>
        <fullName evidence="2">Uncharacterized protein</fullName>
    </submittedName>
</protein>
<feature type="region of interest" description="Disordered" evidence="1">
    <location>
        <begin position="328"/>
        <end position="352"/>
    </location>
</feature>
<reference evidence="2" key="1">
    <citation type="submission" date="2021-01" db="EMBL/GenBank/DDBJ databases">
        <authorList>
            <person name="Corre E."/>
            <person name="Pelletier E."/>
            <person name="Niang G."/>
            <person name="Scheremetjew M."/>
            <person name="Finn R."/>
            <person name="Kale V."/>
            <person name="Holt S."/>
            <person name="Cochrane G."/>
            <person name="Meng A."/>
            <person name="Brown T."/>
            <person name="Cohen L."/>
        </authorList>
    </citation>
    <scope>NUCLEOTIDE SEQUENCE</scope>
    <source>
        <strain evidence="2">CCMP1510</strain>
    </source>
</reference>
<evidence type="ECO:0000256" key="1">
    <source>
        <dbReference type="SAM" id="MobiDB-lite"/>
    </source>
</evidence>
<sequence length="595" mass="69068">MESSQVSALVSAMQQGQLSKADLYASLSGLKEEVKQETPQIIEKTTNVVADLVGAMRQGKLSKSELLSSLSSHIRAEQSVSEESSVTRELRQAEMWAELRSAQKRQEVEDETMPPPPPKEKSQRPKSYYSNHQKKYHQRRAPDLEAEECTFHPKIKELPNGLYRQKTQGSFLERSERWRREREVQLEKKLALEAEQLTSECTFHPRISENSVKAAELSRAGDKRRADDRLYQEHKKRAAAIEKKRLQDLQNEESRFHDEYPFQPTRISKPKSFDQIQPRYIASSPRNYINGESRLQECTFTPRTNQVRQNMDLAKTYLATNVFERLTARRRPNSSDDGDISPRSVASTPNQKATWNAFLARQRAFENKKSQHVNELKLKSTPKFSPHIHSSDGSKNYTTPRRRHSFSSADISSTDFFDRLAIDSRRRDSRHFIKSAKPSRDEIECTFQPCITPKAARRSDSRSFDELSTGDALRRDTSRRLLKLKLEQTNQPTFKPTLSTKRNSPHVESKLRLTSAPESYLERLKREHEKRLEHRRRLQEELDRQQLQEATFEPKTTKCPTYIKRIARGMALAKRAAELTNPNDDGNIHQRPDWR</sequence>